<sequence length="409" mass="45176">MSRDIVDEIDALIDAQLAGGEDGQAQRAAAADRRCGHCNRSWHGLAITARMEEMRREYAQRAADAEDRGEEPEYASSAILGDYRYADDDSAVLCPGSEFIGPLTADMVEANQCQCYGCRIVRANRAARLDGAYPSPMYPAEMQWPVMRDPLNPAPWVIYRTDDYRTEPARWWRLDLTGHRHLDEIEVAFETEGLTMLRSVVGLPARHSLIMRVVDGGRTLSGITALDRDSDTGNVAHQTADEDGRPLTLDVHAARPHDLGGAIVWHEIDGPGGNYVHSRAVQVAARIDRWFDDHGLWFLAPRELRSAADRMLDAVGAAPWMRDVFNRWIGNAQRPPYAYGGVIPQGTRVGVDLGDGNTATYTVADHQRQASGSYELTLDDPSPEARRALLGGEFGQATLALLDELRGDL</sequence>
<name>A0A4D6T6I3_9CAUD</name>
<accession>A0A4D6T6I3</accession>
<dbReference type="RefSeq" id="YP_009822364.1">
    <property type="nucleotide sequence ID" value="NC_048185.1"/>
</dbReference>
<evidence type="ECO:0000313" key="2">
    <source>
        <dbReference type="Proteomes" id="UP000298794"/>
    </source>
</evidence>
<keyword evidence="2" id="KW-1185">Reference proteome</keyword>
<gene>
    <name evidence="1" type="primary">76</name>
    <name evidence="1" type="ORF">SEA_FAIRFAXIDUM_76</name>
</gene>
<protein>
    <submittedName>
        <fullName evidence="1">Uncharacterized protein</fullName>
    </submittedName>
</protein>
<dbReference type="EMBL" id="MK814757">
    <property type="protein sequence ID" value="QCG77659.1"/>
    <property type="molecule type" value="Genomic_DNA"/>
</dbReference>
<organism evidence="1 2">
    <name type="scientific">Gordonia phage Fairfaxidum</name>
    <dbReference type="NCBI Taxonomy" id="2572526"/>
    <lineage>
        <taxon>Viruses</taxon>
        <taxon>Duplodnaviria</taxon>
        <taxon>Heunggongvirae</taxon>
        <taxon>Uroviricota</taxon>
        <taxon>Caudoviricetes</taxon>
        <taxon>Fairfaxidumvirus</taxon>
        <taxon>Fairfaxidumvirus fairfaxidum</taxon>
    </lineage>
</organism>
<dbReference type="GeneID" id="55013860"/>
<proteinExistence type="predicted"/>
<dbReference type="Proteomes" id="UP000298794">
    <property type="component" value="Segment"/>
</dbReference>
<evidence type="ECO:0000313" key="1">
    <source>
        <dbReference type="EMBL" id="QCG77659.1"/>
    </source>
</evidence>
<dbReference type="KEGG" id="vg:55013860"/>
<reference evidence="1 2" key="1">
    <citation type="submission" date="2019-04" db="EMBL/GenBank/DDBJ databases">
        <authorList>
            <person name="Adelsberg A.K."/>
            <person name="Kohli N."/>
            <person name="Marar C.I."/>
            <person name="Roccamo R.A."/>
            <person name="Shoush J.M."/>
            <person name="Butela K.A."/>
            <person name="Garlena R.A."/>
            <person name="Russell D.A."/>
            <person name="Pope W.H."/>
            <person name="Jacobs-Sera D."/>
            <person name="Hatfull G.F."/>
        </authorList>
    </citation>
    <scope>NUCLEOTIDE SEQUENCE [LARGE SCALE GENOMIC DNA]</scope>
</reference>